<evidence type="ECO:0000259" key="4">
    <source>
        <dbReference type="SMART" id="SM00903"/>
    </source>
</evidence>
<proteinExistence type="inferred from homology"/>
<evidence type="ECO:0000256" key="2">
    <source>
        <dbReference type="ARBA" id="ARBA00023002"/>
    </source>
</evidence>
<dbReference type="PANTHER" id="PTHR30466">
    <property type="entry name" value="FLAVIN REDUCTASE"/>
    <property type="match status" value="1"/>
</dbReference>
<keyword evidence="6" id="KW-1185">Reference proteome</keyword>
<dbReference type="EMBL" id="CABPSB010000031">
    <property type="protein sequence ID" value="VVE55539.1"/>
    <property type="molecule type" value="Genomic_DNA"/>
</dbReference>
<name>A0A5E4Z381_9BURK</name>
<dbReference type="GO" id="GO:0052874">
    <property type="term" value="F:FMN reductase (NADH) activity"/>
    <property type="evidence" value="ECO:0007669"/>
    <property type="project" value="UniProtKB-EC"/>
</dbReference>
<evidence type="ECO:0000256" key="1">
    <source>
        <dbReference type="ARBA" id="ARBA00008898"/>
    </source>
</evidence>
<dbReference type="EC" id="1.5.1.42" evidence="5"/>
<dbReference type="InterPro" id="IPR002563">
    <property type="entry name" value="Flavin_Rdtase-like_dom"/>
</dbReference>
<feature type="compositionally biased region" description="Polar residues" evidence="3">
    <location>
        <begin position="1"/>
        <end position="16"/>
    </location>
</feature>
<dbReference type="GO" id="GO:0042602">
    <property type="term" value="F:riboflavin reductase (NADPH) activity"/>
    <property type="evidence" value="ECO:0007669"/>
    <property type="project" value="TreeGrafter"/>
</dbReference>
<dbReference type="Pfam" id="PF01613">
    <property type="entry name" value="Flavin_Reduct"/>
    <property type="match status" value="1"/>
</dbReference>
<evidence type="ECO:0000313" key="5">
    <source>
        <dbReference type="EMBL" id="VVE55539.1"/>
    </source>
</evidence>
<feature type="domain" description="Flavin reductase like" evidence="4">
    <location>
        <begin position="54"/>
        <end position="197"/>
    </location>
</feature>
<evidence type="ECO:0000313" key="6">
    <source>
        <dbReference type="Proteomes" id="UP000406256"/>
    </source>
</evidence>
<keyword evidence="2 5" id="KW-0560">Oxidoreductase</keyword>
<gene>
    <name evidence="5" type="primary">ntaB</name>
    <name evidence="5" type="ORF">PAN31108_05015</name>
</gene>
<protein>
    <submittedName>
        <fullName evidence="5">FMN reductase (NADH) NtaB</fullName>
        <ecNumber evidence="5">1.5.1.42</ecNumber>
    </submittedName>
</protein>
<dbReference type="RefSeq" id="WP_150671463.1">
    <property type="nucleotide sequence ID" value="NZ_CABPSB010000031.1"/>
</dbReference>
<feature type="compositionally biased region" description="Low complexity" evidence="3">
    <location>
        <begin position="27"/>
        <end position="41"/>
    </location>
</feature>
<sequence>MQAVAQQSEKPQSAVSGANHAKHANDASGTPGAAAGPGTSARSAIDPVALRRALGTFVTGVTVVTTRDEAGRPRGMTANSFTSVSLDPPLLLVCIGKSAASYPVFQRTEHFAVNLLHDGQTDVSNLFASKSTEKFTTVGHDVVHTGAPVLTDCLTWFDCTMHHRVDAGDHVVLIGQIQAFGTSPAAPLGFCRGRYAQVKDPLPPGWLSSHDMIVGYLIDANGSLLLAQDGKGGWVLPSAPRRLANGRLPLAGGGELALVPHDTFLYSVFDTAENDPGYLMYRARLAEPLSPDDLPPNFRFFPFDQLPFDDIASREIRSMVRRYVRETAGGRFGIYMDSHDGGRIAMVSDAQPWTQLSQV</sequence>
<dbReference type="GO" id="GO:0010181">
    <property type="term" value="F:FMN binding"/>
    <property type="evidence" value="ECO:0007669"/>
    <property type="project" value="InterPro"/>
</dbReference>
<dbReference type="InterPro" id="IPR012349">
    <property type="entry name" value="Split_barrel_FMN-bd"/>
</dbReference>
<organism evidence="5 6">
    <name type="scientific">Pandoraea anhela</name>
    <dbReference type="NCBI Taxonomy" id="2508295"/>
    <lineage>
        <taxon>Bacteria</taxon>
        <taxon>Pseudomonadati</taxon>
        <taxon>Pseudomonadota</taxon>
        <taxon>Betaproteobacteria</taxon>
        <taxon>Burkholderiales</taxon>
        <taxon>Burkholderiaceae</taxon>
        <taxon>Pandoraea</taxon>
    </lineage>
</organism>
<evidence type="ECO:0000256" key="3">
    <source>
        <dbReference type="SAM" id="MobiDB-lite"/>
    </source>
</evidence>
<dbReference type="SMART" id="SM00903">
    <property type="entry name" value="Flavin_Reduct"/>
    <property type="match status" value="1"/>
</dbReference>
<dbReference type="OrthoDB" id="9792858at2"/>
<feature type="region of interest" description="Disordered" evidence="3">
    <location>
        <begin position="1"/>
        <end position="41"/>
    </location>
</feature>
<dbReference type="SUPFAM" id="SSF50475">
    <property type="entry name" value="FMN-binding split barrel"/>
    <property type="match status" value="1"/>
</dbReference>
<dbReference type="Gene3D" id="3.90.79.10">
    <property type="entry name" value="Nucleoside Triphosphate Pyrophosphohydrolase"/>
    <property type="match status" value="1"/>
</dbReference>
<dbReference type="AlphaFoldDB" id="A0A5E4Z381"/>
<dbReference type="InterPro" id="IPR050268">
    <property type="entry name" value="NADH-dep_flavin_reductase"/>
</dbReference>
<dbReference type="PANTHER" id="PTHR30466:SF11">
    <property type="entry name" value="FLAVIN-DEPENDENT MONOOXYGENASE, REDUCTASE SUBUNIT HSAB"/>
    <property type="match status" value="1"/>
</dbReference>
<dbReference type="Proteomes" id="UP000406256">
    <property type="component" value="Unassembled WGS sequence"/>
</dbReference>
<comment type="similarity">
    <text evidence="1">Belongs to the non-flavoprotein flavin reductase family.</text>
</comment>
<dbReference type="Gene3D" id="2.30.110.10">
    <property type="entry name" value="Electron Transport, Fmn-binding Protein, Chain A"/>
    <property type="match status" value="1"/>
</dbReference>
<accession>A0A5E4Z381</accession>
<reference evidence="5 6" key="1">
    <citation type="submission" date="2019-08" db="EMBL/GenBank/DDBJ databases">
        <authorList>
            <person name="Peeters C."/>
        </authorList>
    </citation>
    <scope>NUCLEOTIDE SEQUENCE [LARGE SCALE GENOMIC DNA]</scope>
    <source>
        <strain evidence="5 6">LMG 31108</strain>
    </source>
</reference>